<accession>M0ZN57</accession>
<dbReference type="Gramene" id="PGSC0003DMT400004265">
    <property type="protein sequence ID" value="PGSC0003DMT400004265"/>
    <property type="gene ID" value="PGSC0003DMG400001695"/>
</dbReference>
<dbReference type="AlphaFoldDB" id="M0ZN57"/>
<dbReference type="PaxDb" id="4113-PGSC0003DMT400004265"/>
<dbReference type="SMART" id="SM00248">
    <property type="entry name" value="ANK"/>
    <property type="match status" value="5"/>
</dbReference>
<reference evidence="3" key="2">
    <citation type="submission" date="2015-06" db="UniProtKB">
        <authorList>
            <consortium name="EnsemblPlants"/>
        </authorList>
    </citation>
    <scope>IDENTIFICATION</scope>
    <source>
        <strain evidence="3">DM1-3 516 R44</strain>
    </source>
</reference>
<feature type="compositionally biased region" description="Polar residues" evidence="2">
    <location>
        <begin position="541"/>
        <end position="557"/>
    </location>
</feature>
<sequence length="858" mass="96036">MHHEQEALMDLMELLRSDPIIVCRVGLVDGDSPLHLACLGGHFNFVKELLKLRKELAGELNQNGFSCLHIAAANGDLHIVKEILKVDIGLCLVKGKERRIPLHCAVIKGRVDVMKELLSACVESVEVDTSRGETALHLAVKNGQFEALEVLIKHIKMFNKMEVFNKQDELGNSVLHLAAARKQHEVVDLLLNGSLPGSLAVGVNSLNKMGFTALDVLFLFQSEAGDREIEDILRRAGVLKATDTVDAQLTRILALLRKLEDKCSPRVLVEDDGISAATVLSREISPPLAEENSSCVDNVESHPELFGTSIVEHSSHVDNLFDEMSTGVFTKEVQETSSASRFVDDLEDIQPLKSLNEFFHSCCPKVVAEVQPETPIEMLDDESPGPERSEVQLFDECFQRDISKRYISATYIDHEKSRDEFNVHNILSRFSLNARVNSFVVSVNGTTKNHSVWDPGIRFNSLAPTGYTDTMYEDPLKLLGSTDKFCFISYVNSTTQVWDPGQNLRMNSYIVEIIENKMVDIEINGISLTTIEGDNVDSQKEGSQSSHDGLHSTTSTSTLVPTEDWKDLVSCWALPRRTINMVMSSKGQTEISDKSYMRPLQKSIGQRNTKLCFLLLTSTYYELLEPYMDTLFELTTEGSDEDENVIALLAIELWSKVPKLDGLQCCERNRSFRWINHLHLGLKTQMFSLEEDKLIVTLCIIFEQRRGQIATQLTETSQDRLMVCNAVKGIVLAPEKYISFLPILEGYVNNNTRTSVVSAYKNTDFFLISIWTCQPVAFVLVEVSVATSSLTLSFVVGFLYSNLADKVLIEDGSIVMNQPQPNRDTNKDITQIDIGPSKSNRARPSQRIIWDPGPFTLC</sequence>
<dbReference type="EnsemblPlants" id="PGSC0003DMT400004265">
    <property type="protein sequence ID" value="PGSC0003DMT400004265"/>
    <property type="gene ID" value="PGSC0003DMG400001695"/>
</dbReference>
<keyword evidence="1" id="KW-0040">ANK repeat</keyword>
<organism evidence="3 4">
    <name type="scientific">Solanum tuberosum</name>
    <name type="common">Potato</name>
    <dbReference type="NCBI Taxonomy" id="4113"/>
    <lineage>
        <taxon>Eukaryota</taxon>
        <taxon>Viridiplantae</taxon>
        <taxon>Streptophyta</taxon>
        <taxon>Embryophyta</taxon>
        <taxon>Tracheophyta</taxon>
        <taxon>Spermatophyta</taxon>
        <taxon>Magnoliopsida</taxon>
        <taxon>eudicotyledons</taxon>
        <taxon>Gunneridae</taxon>
        <taxon>Pentapetalae</taxon>
        <taxon>asterids</taxon>
        <taxon>lamiids</taxon>
        <taxon>Solanales</taxon>
        <taxon>Solanaceae</taxon>
        <taxon>Solanoideae</taxon>
        <taxon>Solaneae</taxon>
        <taxon>Solanum</taxon>
    </lineage>
</organism>
<evidence type="ECO:0000256" key="1">
    <source>
        <dbReference type="PROSITE-ProRule" id="PRU00023"/>
    </source>
</evidence>
<dbReference type="PROSITE" id="PS50297">
    <property type="entry name" value="ANK_REP_REGION"/>
    <property type="match status" value="3"/>
</dbReference>
<feature type="repeat" description="ANK" evidence="1">
    <location>
        <begin position="29"/>
        <end position="51"/>
    </location>
</feature>
<feature type="region of interest" description="Disordered" evidence="2">
    <location>
        <begin position="535"/>
        <end position="557"/>
    </location>
</feature>
<dbReference type="InterPro" id="IPR002110">
    <property type="entry name" value="Ankyrin_rpt"/>
</dbReference>
<dbReference type="Pfam" id="PF00023">
    <property type="entry name" value="Ank"/>
    <property type="match status" value="2"/>
</dbReference>
<dbReference type="HOGENOM" id="CLU_333288_0_0_1"/>
<evidence type="ECO:0000313" key="3">
    <source>
        <dbReference type="EnsemblPlants" id="PGSC0003DMT400004265"/>
    </source>
</evidence>
<dbReference type="PROSITE" id="PS50088">
    <property type="entry name" value="ANK_REPEAT"/>
    <property type="match status" value="3"/>
</dbReference>
<feature type="region of interest" description="Disordered" evidence="2">
    <location>
        <begin position="818"/>
        <end position="844"/>
    </location>
</feature>
<name>M0ZN57_SOLTU</name>
<feature type="repeat" description="ANK" evidence="1">
    <location>
        <begin position="131"/>
        <end position="154"/>
    </location>
</feature>
<dbReference type="InterPro" id="IPR036770">
    <property type="entry name" value="Ankyrin_rpt-contain_sf"/>
</dbReference>
<dbReference type="Pfam" id="PF12796">
    <property type="entry name" value="Ank_2"/>
    <property type="match status" value="1"/>
</dbReference>
<dbReference type="Gene3D" id="1.25.10.10">
    <property type="entry name" value="Leucine-rich Repeat Variant"/>
    <property type="match status" value="1"/>
</dbReference>
<dbReference type="SUPFAM" id="SSF48403">
    <property type="entry name" value="Ankyrin repeat"/>
    <property type="match status" value="1"/>
</dbReference>
<dbReference type="Proteomes" id="UP000011115">
    <property type="component" value="Unassembled WGS sequence"/>
</dbReference>
<dbReference type="InterPro" id="IPR011989">
    <property type="entry name" value="ARM-like"/>
</dbReference>
<keyword evidence="4" id="KW-1185">Reference proteome</keyword>
<dbReference type="PANTHER" id="PTHR24128:SF80">
    <property type="entry name" value="PGG DOMAIN-CONTAINING PROTEIN"/>
    <property type="match status" value="1"/>
</dbReference>
<feature type="repeat" description="ANK" evidence="1">
    <location>
        <begin position="63"/>
        <end position="85"/>
    </location>
</feature>
<dbReference type="Gene3D" id="1.25.40.20">
    <property type="entry name" value="Ankyrin repeat-containing domain"/>
    <property type="match status" value="1"/>
</dbReference>
<evidence type="ECO:0000313" key="4">
    <source>
        <dbReference type="Proteomes" id="UP000011115"/>
    </source>
</evidence>
<evidence type="ECO:0000256" key="2">
    <source>
        <dbReference type="SAM" id="MobiDB-lite"/>
    </source>
</evidence>
<proteinExistence type="predicted"/>
<dbReference type="eggNOG" id="KOG0048">
    <property type="taxonomic scope" value="Eukaryota"/>
</dbReference>
<protein>
    <submittedName>
        <fullName evidence="3">Ankyrin repeat-containing protein</fullName>
    </submittedName>
</protein>
<dbReference type="InParanoid" id="M0ZN57"/>
<dbReference type="eggNOG" id="KOG0504">
    <property type="taxonomic scope" value="Eukaryota"/>
</dbReference>
<reference evidence="4" key="1">
    <citation type="journal article" date="2011" name="Nature">
        <title>Genome sequence and analysis of the tuber crop potato.</title>
        <authorList>
            <consortium name="The Potato Genome Sequencing Consortium"/>
        </authorList>
    </citation>
    <scope>NUCLEOTIDE SEQUENCE [LARGE SCALE GENOMIC DNA]</scope>
    <source>
        <strain evidence="4">cv. DM1-3 516 R44</strain>
    </source>
</reference>
<dbReference type="PANTHER" id="PTHR24128">
    <property type="entry name" value="HOMEOBOX PROTEIN WARIAI"/>
    <property type="match status" value="1"/>
</dbReference>